<organism evidence="7 8">
    <name type="scientific">Streptomyces mirabilis</name>
    <dbReference type="NCBI Taxonomy" id="68239"/>
    <lineage>
        <taxon>Bacteria</taxon>
        <taxon>Bacillati</taxon>
        <taxon>Actinomycetota</taxon>
        <taxon>Actinomycetes</taxon>
        <taxon>Kitasatosporales</taxon>
        <taxon>Streptomycetaceae</taxon>
        <taxon>Streptomyces</taxon>
    </lineage>
</organism>
<gene>
    <name evidence="7" type="ORF">SAMN02787118_114237</name>
</gene>
<evidence type="ECO:0000256" key="1">
    <source>
        <dbReference type="ARBA" id="ARBA00004952"/>
    </source>
</evidence>
<sequence>MKPSPLDGGTRVVRARLRQYLGEASTGGEELASMSDATTTDLYEVTMPTSCPRETMTGPAAFSLFVRDLPSDRGFLDGAGLESALDFLSGFRTGFAGQVRAVPEGRIAPAGEPLLKVTAPLSQARLVETCALDQLVDFSRRRTHGPQAGFQAARLSAMAGFAGTSDVVAAATEGEPAVGTMAGRGSPPTWPGCRVRTKVRRK</sequence>
<evidence type="ECO:0000313" key="8">
    <source>
        <dbReference type="Proteomes" id="UP000181942"/>
    </source>
</evidence>
<comment type="pathway">
    <text evidence="1">Cofactor biosynthesis; NAD(+) biosynthesis; nicotinate D-ribonucleotide from nicotinate: step 1/1.</text>
</comment>
<dbReference type="GO" id="GO:0005829">
    <property type="term" value="C:cytosol"/>
    <property type="evidence" value="ECO:0007669"/>
    <property type="project" value="TreeGrafter"/>
</dbReference>
<evidence type="ECO:0000256" key="2">
    <source>
        <dbReference type="ARBA" id="ARBA00013236"/>
    </source>
</evidence>
<dbReference type="Proteomes" id="UP000181942">
    <property type="component" value="Unassembled WGS sequence"/>
</dbReference>
<keyword evidence="7" id="KW-0328">Glycosyltransferase</keyword>
<dbReference type="Gene3D" id="3.20.20.70">
    <property type="entry name" value="Aldolase class I"/>
    <property type="match status" value="1"/>
</dbReference>
<keyword evidence="7" id="KW-0808">Transferase</keyword>
<dbReference type="PANTHER" id="PTHR11098">
    <property type="entry name" value="NICOTINATE PHOSPHORIBOSYLTRANSFERASE"/>
    <property type="match status" value="1"/>
</dbReference>
<dbReference type="SUPFAM" id="SSF51690">
    <property type="entry name" value="Nicotinate/Quinolinate PRTase C-terminal domain-like"/>
    <property type="match status" value="1"/>
</dbReference>
<dbReference type="SUPFAM" id="SSF54675">
    <property type="entry name" value="Nicotinate/Quinolinate PRTase N-terminal domain-like"/>
    <property type="match status" value="1"/>
</dbReference>
<proteinExistence type="predicted"/>
<dbReference type="GO" id="GO:0004516">
    <property type="term" value="F:nicotinate phosphoribosyltransferase activity"/>
    <property type="evidence" value="ECO:0007669"/>
    <property type="project" value="UniProtKB-EC"/>
</dbReference>
<keyword evidence="3" id="KW-0597">Phosphoprotein</keyword>
<dbReference type="EMBL" id="FONR01000014">
    <property type="protein sequence ID" value="SFF99556.1"/>
    <property type="molecule type" value="Genomic_DNA"/>
</dbReference>
<keyword evidence="5" id="KW-0662">Pyridine nucleotide biosynthesis</keyword>
<evidence type="ECO:0000256" key="4">
    <source>
        <dbReference type="ARBA" id="ARBA00022598"/>
    </source>
</evidence>
<dbReference type="GO" id="GO:0016757">
    <property type="term" value="F:glycosyltransferase activity"/>
    <property type="evidence" value="ECO:0007669"/>
    <property type="project" value="UniProtKB-KW"/>
</dbReference>
<protein>
    <recommendedName>
        <fullName evidence="2">nicotinate phosphoribosyltransferase</fullName>
        <ecNumber evidence="2">6.3.4.21</ecNumber>
    </recommendedName>
</protein>
<dbReference type="InterPro" id="IPR013785">
    <property type="entry name" value="Aldolase_TIM"/>
</dbReference>
<dbReference type="GO" id="GO:0034355">
    <property type="term" value="P:NAD+ biosynthetic process via the salvage pathway"/>
    <property type="evidence" value="ECO:0007669"/>
    <property type="project" value="TreeGrafter"/>
</dbReference>
<dbReference type="InterPro" id="IPR036068">
    <property type="entry name" value="Nicotinate_pribotase-like_C"/>
</dbReference>
<dbReference type="AlphaFoldDB" id="A0A1I2NDH0"/>
<name>A0A1I2NDH0_9ACTN</name>
<reference evidence="7 8" key="1">
    <citation type="submission" date="2016-10" db="EMBL/GenBank/DDBJ databases">
        <authorList>
            <person name="de Groot N.N."/>
        </authorList>
    </citation>
    <scope>NUCLEOTIDE SEQUENCE [LARGE SCALE GENOMIC DNA]</scope>
    <source>
        <strain evidence="7 8">OK461</strain>
    </source>
</reference>
<evidence type="ECO:0000256" key="5">
    <source>
        <dbReference type="ARBA" id="ARBA00022642"/>
    </source>
</evidence>
<accession>A0A1I2NDH0</accession>
<evidence type="ECO:0000313" key="7">
    <source>
        <dbReference type="EMBL" id="SFF99556.1"/>
    </source>
</evidence>
<dbReference type="InterPro" id="IPR007229">
    <property type="entry name" value="Nic_PRibTrfase-Fam"/>
</dbReference>
<evidence type="ECO:0000256" key="6">
    <source>
        <dbReference type="ARBA" id="ARBA00048668"/>
    </source>
</evidence>
<dbReference type="EC" id="6.3.4.21" evidence="2"/>
<comment type="catalytic activity">
    <reaction evidence="6">
        <text>5-phospho-alpha-D-ribose 1-diphosphate + nicotinate + ATP + H2O = nicotinate beta-D-ribonucleotide + ADP + phosphate + diphosphate</text>
        <dbReference type="Rhea" id="RHEA:36163"/>
        <dbReference type="ChEBI" id="CHEBI:15377"/>
        <dbReference type="ChEBI" id="CHEBI:30616"/>
        <dbReference type="ChEBI" id="CHEBI:32544"/>
        <dbReference type="ChEBI" id="CHEBI:33019"/>
        <dbReference type="ChEBI" id="CHEBI:43474"/>
        <dbReference type="ChEBI" id="CHEBI:57502"/>
        <dbReference type="ChEBI" id="CHEBI:58017"/>
        <dbReference type="ChEBI" id="CHEBI:456216"/>
        <dbReference type="EC" id="6.3.4.21"/>
    </reaction>
</comment>
<dbReference type="PANTHER" id="PTHR11098:SF1">
    <property type="entry name" value="NICOTINATE PHOSPHORIBOSYLTRANSFERASE"/>
    <property type="match status" value="1"/>
</dbReference>
<dbReference type="Gene3D" id="3.20.140.10">
    <property type="entry name" value="nicotinate phosphoribosyltransferase"/>
    <property type="match status" value="1"/>
</dbReference>
<keyword evidence="4" id="KW-0436">Ligase</keyword>
<evidence type="ECO:0000256" key="3">
    <source>
        <dbReference type="ARBA" id="ARBA00022553"/>
    </source>
</evidence>
<dbReference type="UniPathway" id="UPA00253">
    <property type="reaction ID" value="UER00457"/>
</dbReference>